<evidence type="ECO:0000256" key="1">
    <source>
        <dbReference type="SAM" id="Phobius"/>
    </source>
</evidence>
<sequence>MNEWTWATWLQMVRIAKSVARWLCQQVQRAMRIAVWLGEGNAVWALIGIVTLWIIYRQSWSNCLEPQIRLIATLLQSYGIWTVYQGIRERHNLFSKPNMLVRLVDYFQRFPLRKRHVVMAAGSATFEFGGSSREIVKAAPDASVSDRLRRLESNFDSLFSEVGEVASRLEGASKSADQRFAAEAGARKHDIEVLAQRLEAATAGGLHIDLLGVSCIFMGTAASGLAPELAAWFGDAGCQPIPFASIMSLGFR</sequence>
<dbReference type="Proteomes" id="UP000596427">
    <property type="component" value="Chromosome"/>
</dbReference>
<feature type="transmembrane region" description="Helical" evidence="1">
    <location>
        <begin position="36"/>
        <end position="56"/>
    </location>
</feature>
<dbReference type="AlphaFoldDB" id="A0A974PLT9"/>
<gene>
    <name evidence="2" type="ORF">EZH22_21630</name>
</gene>
<proteinExistence type="predicted"/>
<dbReference type="EMBL" id="CP063362">
    <property type="protein sequence ID" value="QRG05631.1"/>
    <property type="molecule type" value="Genomic_DNA"/>
</dbReference>
<dbReference type="KEGG" id="xdi:EZH22_21630"/>
<evidence type="ECO:0000313" key="2">
    <source>
        <dbReference type="EMBL" id="QRG05631.1"/>
    </source>
</evidence>
<accession>A0A974PLT9</accession>
<organism evidence="2 3">
    <name type="scientific">Xanthobacter dioxanivorans</name>
    <dbReference type="NCBI Taxonomy" id="2528964"/>
    <lineage>
        <taxon>Bacteria</taxon>
        <taxon>Pseudomonadati</taxon>
        <taxon>Pseudomonadota</taxon>
        <taxon>Alphaproteobacteria</taxon>
        <taxon>Hyphomicrobiales</taxon>
        <taxon>Xanthobacteraceae</taxon>
        <taxon>Xanthobacter</taxon>
    </lineage>
</organism>
<keyword evidence="1" id="KW-0812">Transmembrane</keyword>
<dbReference type="RefSeq" id="WP_203192497.1">
    <property type="nucleotide sequence ID" value="NZ_CP063362.1"/>
</dbReference>
<keyword evidence="1" id="KW-1133">Transmembrane helix</keyword>
<name>A0A974PLT9_9HYPH</name>
<keyword evidence="3" id="KW-1185">Reference proteome</keyword>
<keyword evidence="1" id="KW-0472">Membrane</keyword>
<protein>
    <submittedName>
        <fullName evidence="2">Uncharacterized protein</fullName>
    </submittedName>
</protein>
<evidence type="ECO:0000313" key="3">
    <source>
        <dbReference type="Proteomes" id="UP000596427"/>
    </source>
</evidence>
<reference evidence="2 3" key="1">
    <citation type="submission" date="2020-10" db="EMBL/GenBank/DDBJ databases">
        <title>Degradation of 1,4-Dioxane by Xanthobacter sp. YN2, via a Novel Group-2 Soluble Di-Iron Monooxygenase.</title>
        <authorList>
            <person name="Ma F."/>
            <person name="Wang Y."/>
            <person name="Yang J."/>
            <person name="Guo H."/>
            <person name="Su D."/>
            <person name="Yu L."/>
        </authorList>
    </citation>
    <scope>NUCLEOTIDE SEQUENCE [LARGE SCALE GENOMIC DNA]</scope>
    <source>
        <strain evidence="2 3">YN2</strain>
    </source>
</reference>